<reference evidence="2 3" key="1">
    <citation type="submission" date="2015-02" db="EMBL/GenBank/DDBJ databases">
        <title>Draft Genome Sequences of Two Closely-Related Aflatoxigenic Aspergillus Species Obtained from the Cote d'Ivoire.</title>
        <authorList>
            <person name="Moore G.G."/>
            <person name="Beltz S.B."/>
            <person name="Mack B.M."/>
        </authorList>
    </citation>
    <scope>NUCLEOTIDE SEQUENCE [LARGE SCALE GENOMIC DNA]</scope>
    <source>
        <strain evidence="2 3">SRRC1432</strain>
    </source>
</reference>
<organism evidence="2 3">
    <name type="scientific">Aspergillus ochraceoroseus</name>
    <dbReference type="NCBI Taxonomy" id="138278"/>
    <lineage>
        <taxon>Eukaryota</taxon>
        <taxon>Fungi</taxon>
        <taxon>Dikarya</taxon>
        <taxon>Ascomycota</taxon>
        <taxon>Pezizomycotina</taxon>
        <taxon>Eurotiomycetes</taxon>
        <taxon>Eurotiomycetidae</taxon>
        <taxon>Eurotiales</taxon>
        <taxon>Aspergillaceae</taxon>
        <taxon>Aspergillus</taxon>
        <taxon>Aspergillus subgen. Nidulantes</taxon>
    </lineage>
</organism>
<evidence type="ECO:0000313" key="3">
    <source>
        <dbReference type="Proteomes" id="UP000034947"/>
    </source>
</evidence>
<feature type="chain" id="PRO_5002528493" evidence="1">
    <location>
        <begin position="17"/>
        <end position="137"/>
    </location>
</feature>
<dbReference type="Pfam" id="PF19271">
    <property type="entry name" value="Nis1"/>
    <property type="match status" value="1"/>
</dbReference>
<evidence type="ECO:0000313" key="2">
    <source>
        <dbReference type="EMBL" id="KKK11913.1"/>
    </source>
</evidence>
<accession>A0A0F8TX31</accession>
<evidence type="ECO:0000256" key="1">
    <source>
        <dbReference type="SAM" id="SignalP"/>
    </source>
</evidence>
<sequence>MKTFAVLASLVANAIAQNAVLSLPNGASLEAGSEVIVQVQRPNSLTGSTEMGVAIGVQSCPESTCHPAESFLGTILYNGPFKPVYHETYNPPYENFSVTVPEGTPKGRALVGVAHATLVGAGPWPWLEVLNQTVTIV</sequence>
<dbReference type="OrthoDB" id="2841294at2759"/>
<keyword evidence="3" id="KW-1185">Reference proteome</keyword>
<protein>
    <submittedName>
        <fullName evidence="2">Uncharacterized protein</fullName>
    </submittedName>
</protein>
<dbReference type="InterPro" id="IPR045469">
    <property type="entry name" value="Nis1"/>
</dbReference>
<proteinExistence type="predicted"/>
<gene>
    <name evidence="2" type="ORF">AOCH_004755</name>
</gene>
<name>A0A0F8TX31_9EURO</name>
<feature type="signal peptide" evidence="1">
    <location>
        <begin position="1"/>
        <end position="16"/>
    </location>
</feature>
<dbReference type="AlphaFoldDB" id="A0A0F8TX31"/>
<comment type="caution">
    <text evidence="2">The sequence shown here is derived from an EMBL/GenBank/DDBJ whole genome shotgun (WGS) entry which is preliminary data.</text>
</comment>
<dbReference type="Proteomes" id="UP000034947">
    <property type="component" value="Unassembled WGS sequence"/>
</dbReference>
<keyword evidence="1" id="KW-0732">Signal</keyword>
<dbReference type="EMBL" id="JYKN01003572">
    <property type="protein sequence ID" value="KKK11913.1"/>
    <property type="molecule type" value="Genomic_DNA"/>
</dbReference>
<dbReference type="VEuPathDB" id="FungiDB:P175DRAFT_0504944"/>